<reference evidence="1" key="1">
    <citation type="journal article" date="2021" name="Proc. Natl. Acad. Sci. U.S.A.">
        <title>Three genomes in the algal genus Volvox reveal the fate of a haploid sex-determining region after a transition to homothallism.</title>
        <authorList>
            <person name="Yamamoto K."/>
            <person name="Hamaji T."/>
            <person name="Kawai-Toyooka H."/>
            <person name="Matsuzaki R."/>
            <person name="Takahashi F."/>
            <person name="Nishimura Y."/>
            <person name="Kawachi M."/>
            <person name="Noguchi H."/>
            <person name="Minakuchi Y."/>
            <person name="Umen J.G."/>
            <person name="Toyoda A."/>
            <person name="Nozaki H."/>
        </authorList>
    </citation>
    <scope>NUCLEOTIDE SEQUENCE</scope>
    <source>
        <strain evidence="2">NIES-3785</strain>
        <strain evidence="1">NIES-3786</strain>
    </source>
</reference>
<evidence type="ECO:0000313" key="2">
    <source>
        <dbReference type="EMBL" id="GIM03156.1"/>
    </source>
</evidence>
<accession>A0A8J4C5P9</accession>
<gene>
    <name evidence="1" type="ORF">Vretifemale_5111</name>
    <name evidence="2" type="ORF">Vretimale_7980</name>
</gene>
<name>A0A8J4C5P9_9CHLO</name>
<evidence type="ECO:0000313" key="3">
    <source>
        <dbReference type="Proteomes" id="UP000747110"/>
    </source>
</evidence>
<sequence>MMAPLALNRAVSRVGAPAARPRSGIVRAPRTVVFAQEPRFTLENSKQAAEGFVEKDTAGQSNMYPTIMKPFEAGSDADTVQQDSFNNGLAVGSSVVALGAIGLGLTALINSTTISAPAPEVEDYSAYLPLSAYSAKFAEQLAPPKPVVAEVVVAPVLEASVLPAPEVAEVAAP</sequence>
<keyword evidence="3" id="KW-1185">Reference proteome</keyword>
<dbReference type="OrthoDB" id="538975at2759"/>
<proteinExistence type="predicted"/>
<dbReference type="EMBL" id="BNCP01000007">
    <property type="protein sequence ID" value="GIL75285.1"/>
    <property type="molecule type" value="Genomic_DNA"/>
</dbReference>
<protein>
    <submittedName>
        <fullName evidence="1">Uncharacterized protein</fullName>
    </submittedName>
</protein>
<comment type="caution">
    <text evidence="1">The sequence shown here is derived from an EMBL/GenBank/DDBJ whole genome shotgun (WGS) entry which is preliminary data.</text>
</comment>
<dbReference type="AlphaFoldDB" id="A0A8J4C5P9"/>
<evidence type="ECO:0000313" key="1">
    <source>
        <dbReference type="EMBL" id="GIL75285.1"/>
    </source>
</evidence>
<dbReference type="EMBL" id="BNCQ01000013">
    <property type="protein sequence ID" value="GIM03156.1"/>
    <property type="molecule type" value="Genomic_DNA"/>
</dbReference>
<dbReference type="Proteomes" id="UP000722791">
    <property type="component" value="Unassembled WGS sequence"/>
</dbReference>
<dbReference type="Proteomes" id="UP000747110">
    <property type="component" value="Unassembled WGS sequence"/>
</dbReference>
<organism evidence="1 3">
    <name type="scientific">Volvox reticuliferus</name>
    <dbReference type="NCBI Taxonomy" id="1737510"/>
    <lineage>
        <taxon>Eukaryota</taxon>
        <taxon>Viridiplantae</taxon>
        <taxon>Chlorophyta</taxon>
        <taxon>core chlorophytes</taxon>
        <taxon>Chlorophyceae</taxon>
        <taxon>CS clade</taxon>
        <taxon>Chlamydomonadales</taxon>
        <taxon>Volvocaceae</taxon>
        <taxon>Volvox</taxon>
    </lineage>
</organism>